<protein>
    <submittedName>
        <fullName evidence="2">Septum formation initiator family protein</fullName>
    </submittedName>
</protein>
<dbReference type="Pfam" id="PF04977">
    <property type="entry name" value="DivIC"/>
    <property type="match status" value="1"/>
</dbReference>
<name>A0A3D8YDI6_9BACT</name>
<keyword evidence="1" id="KW-1133">Transmembrane helix</keyword>
<reference evidence="2 3" key="1">
    <citation type="submission" date="2018-07" db="EMBL/GenBank/DDBJ databases">
        <title>Dyadobacter roseus sp. nov., isolated from rose rhizosphere soil.</title>
        <authorList>
            <person name="Chen L."/>
        </authorList>
    </citation>
    <scope>NUCLEOTIDE SEQUENCE [LARGE SCALE GENOMIC DNA]</scope>
    <source>
        <strain evidence="2 3">RS19</strain>
    </source>
</reference>
<feature type="transmembrane region" description="Helical" evidence="1">
    <location>
        <begin position="16"/>
        <end position="36"/>
    </location>
</feature>
<dbReference type="AlphaFoldDB" id="A0A3D8YDI6"/>
<proteinExistence type="predicted"/>
<comment type="caution">
    <text evidence="2">The sequence shown here is derived from an EMBL/GenBank/DDBJ whole genome shotgun (WGS) entry which is preliminary data.</text>
</comment>
<accession>A0A3D8YDI6</accession>
<keyword evidence="1" id="KW-0472">Membrane</keyword>
<keyword evidence="3" id="KW-1185">Reference proteome</keyword>
<gene>
    <name evidence="2" type="ORF">DSL64_10965</name>
</gene>
<dbReference type="RefSeq" id="WP_115830855.1">
    <property type="nucleotide sequence ID" value="NZ_QNUL01000006.1"/>
</dbReference>
<evidence type="ECO:0000256" key="1">
    <source>
        <dbReference type="SAM" id="Phobius"/>
    </source>
</evidence>
<dbReference type="Proteomes" id="UP000256373">
    <property type="component" value="Unassembled WGS sequence"/>
</dbReference>
<keyword evidence="1" id="KW-0812">Transmembrane</keyword>
<dbReference type="EMBL" id="QNUL01000006">
    <property type="protein sequence ID" value="REA62165.1"/>
    <property type="molecule type" value="Genomic_DNA"/>
</dbReference>
<evidence type="ECO:0000313" key="2">
    <source>
        <dbReference type="EMBL" id="REA62165.1"/>
    </source>
</evidence>
<dbReference type="InterPro" id="IPR007060">
    <property type="entry name" value="FtsL/DivIC"/>
</dbReference>
<sequence length="104" mass="12539">MSDLKNHWLLKPFRNFYTATLFAWLVWVVGLDNNNIRVVFSNRMKMNALEKEKSALNEKIKLVNKEREEVLGNPRMLEKWARETYLMRRPKEQVYVIVDENNKP</sequence>
<organism evidence="2 3">
    <name type="scientific">Dyadobacter luteus</name>
    <dbReference type="NCBI Taxonomy" id="2259619"/>
    <lineage>
        <taxon>Bacteria</taxon>
        <taxon>Pseudomonadati</taxon>
        <taxon>Bacteroidota</taxon>
        <taxon>Cytophagia</taxon>
        <taxon>Cytophagales</taxon>
        <taxon>Spirosomataceae</taxon>
        <taxon>Dyadobacter</taxon>
    </lineage>
</organism>
<evidence type="ECO:0000313" key="3">
    <source>
        <dbReference type="Proteomes" id="UP000256373"/>
    </source>
</evidence>
<dbReference type="OrthoDB" id="1467719at2"/>